<sequence length="312" mass="35300">MSVNPEEAGPAAPVNQLKLFDLRGDMQMLRSGAGSDCVLLCQDTEIAVHKAFLMSRSGWFQQKLKEKNDEMGKTVIEVHSHSLSQMELVLEFIYGAGKIEDFEHPSIKKSFMTSCSELYSLGRDFEVHNMERYAMLCLQSYLSTKLKEICKLPSSPADDGPVQGRDRFIRQLGDGINTAVCLLQSGDDLEEPYKVLVDFVVAGSEVLLRDKGLQWDISEDVIPATFVRDVLLAQYRGYQTKWMRKLLARPDPPQRRVKCHACGEMPKRGERAVFNPGSLRRIYTQMCCGNCAEDEDKLDEDGLISWSVFKQE</sequence>
<dbReference type="Proteomes" id="UP000285146">
    <property type="component" value="Unassembled WGS sequence"/>
</dbReference>
<evidence type="ECO:0000313" key="2">
    <source>
        <dbReference type="EMBL" id="ROV88866.1"/>
    </source>
</evidence>
<dbReference type="Gene3D" id="3.30.710.10">
    <property type="entry name" value="Potassium Channel Kv1.1, Chain A"/>
    <property type="match status" value="1"/>
</dbReference>
<accession>A0A423VD07</accession>
<name>A0A423VD07_9PEZI</name>
<evidence type="ECO:0000313" key="3">
    <source>
        <dbReference type="Proteomes" id="UP000285146"/>
    </source>
</evidence>
<proteinExistence type="predicted"/>
<organism evidence="2 3">
    <name type="scientific">Cytospora leucostoma</name>
    <dbReference type="NCBI Taxonomy" id="1230097"/>
    <lineage>
        <taxon>Eukaryota</taxon>
        <taxon>Fungi</taxon>
        <taxon>Dikarya</taxon>
        <taxon>Ascomycota</taxon>
        <taxon>Pezizomycotina</taxon>
        <taxon>Sordariomycetes</taxon>
        <taxon>Sordariomycetidae</taxon>
        <taxon>Diaporthales</taxon>
        <taxon>Cytosporaceae</taxon>
        <taxon>Cytospora</taxon>
    </lineage>
</organism>
<dbReference type="OrthoDB" id="6359816at2759"/>
<reference evidence="2 3" key="1">
    <citation type="submission" date="2015-09" db="EMBL/GenBank/DDBJ databases">
        <title>Host preference determinants of Valsa canker pathogens revealed by comparative genomics.</title>
        <authorList>
            <person name="Yin Z."/>
            <person name="Huang L."/>
        </authorList>
    </citation>
    <scope>NUCLEOTIDE SEQUENCE [LARGE SCALE GENOMIC DNA]</scope>
    <source>
        <strain evidence="2 3">SXYLt</strain>
    </source>
</reference>
<gene>
    <name evidence="2" type="ORF">VPNG_10343</name>
</gene>
<comment type="caution">
    <text evidence="2">The sequence shown here is derived from an EMBL/GenBank/DDBJ whole genome shotgun (WGS) entry which is preliminary data.</text>
</comment>
<feature type="domain" description="BTB" evidence="1">
    <location>
        <begin position="35"/>
        <end position="94"/>
    </location>
</feature>
<dbReference type="CDD" id="cd18186">
    <property type="entry name" value="BTB_POZ_ZBTB_KLHL-like"/>
    <property type="match status" value="1"/>
</dbReference>
<keyword evidence="3" id="KW-1185">Reference proteome</keyword>
<dbReference type="SUPFAM" id="SSF54695">
    <property type="entry name" value="POZ domain"/>
    <property type="match status" value="1"/>
</dbReference>
<dbReference type="PROSITE" id="PS50097">
    <property type="entry name" value="BTB"/>
    <property type="match status" value="1"/>
</dbReference>
<dbReference type="SMART" id="SM00225">
    <property type="entry name" value="BTB"/>
    <property type="match status" value="1"/>
</dbReference>
<dbReference type="EMBL" id="LKEB01000112">
    <property type="protein sequence ID" value="ROV88866.1"/>
    <property type="molecule type" value="Genomic_DNA"/>
</dbReference>
<dbReference type="AlphaFoldDB" id="A0A423VD07"/>
<evidence type="ECO:0000259" key="1">
    <source>
        <dbReference type="PROSITE" id="PS50097"/>
    </source>
</evidence>
<dbReference type="InParanoid" id="A0A423VD07"/>
<dbReference type="InterPro" id="IPR000210">
    <property type="entry name" value="BTB/POZ_dom"/>
</dbReference>
<dbReference type="Pfam" id="PF00651">
    <property type="entry name" value="BTB"/>
    <property type="match status" value="1"/>
</dbReference>
<protein>
    <recommendedName>
        <fullName evidence="1">BTB domain-containing protein</fullName>
    </recommendedName>
</protein>
<dbReference type="InterPro" id="IPR011333">
    <property type="entry name" value="SKP1/BTB/POZ_sf"/>
</dbReference>